<keyword evidence="2" id="KW-1185">Reference proteome</keyword>
<comment type="caution">
    <text evidence="1">The sequence shown here is derived from an EMBL/GenBank/DDBJ whole genome shotgun (WGS) entry which is preliminary data.</text>
</comment>
<proteinExistence type="predicted"/>
<evidence type="ECO:0000313" key="2">
    <source>
        <dbReference type="Proteomes" id="UP001202961"/>
    </source>
</evidence>
<protein>
    <submittedName>
        <fullName evidence="1">Uncharacterized protein</fullName>
    </submittedName>
</protein>
<name>A0ABT0U655_9BACT</name>
<organism evidence="1 2">
    <name type="scientific">Aporhodopirellula aestuarii</name>
    <dbReference type="NCBI Taxonomy" id="2950107"/>
    <lineage>
        <taxon>Bacteria</taxon>
        <taxon>Pseudomonadati</taxon>
        <taxon>Planctomycetota</taxon>
        <taxon>Planctomycetia</taxon>
        <taxon>Pirellulales</taxon>
        <taxon>Pirellulaceae</taxon>
        <taxon>Aporhodopirellula</taxon>
    </lineage>
</organism>
<evidence type="ECO:0000313" key="1">
    <source>
        <dbReference type="EMBL" id="MCM2372410.1"/>
    </source>
</evidence>
<dbReference type="RefSeq" id="WP_250930042.1">
    <property type="nucleotide sequence ID" value="NZ_JAMQBK010000046.1"/>
</dbReference>
<sequence>MNHPEPIRMAGPLRLDWWARSIADGSQMILRFLMVPQGGSFSVLNDSTRRGR</sequence>
<gene>
    <name evidence="1" type="ORF">NB063_17515</name>
</gene>
<dbReference type="Proteomes" id="UP001202961">
    <property type="component" value="Unassembled WGS sequence"/>
</dbReference>
<reference evidence="1 2" key="1">
    <citation type="journal article" date="2022" name="Syst. Appl. Microbiol.">
        <title>Rhodopirellula aestuarii sp. nov., a novel member of the genus Rhodopirellula isolated from brackish sediments collected in the Tagus River estuary, Portugal.</title>
        <authorList>
            <person name="Vitorino I.R."/>
            <person name="Klimek D."/>
            <person name="Calusinska M."/>
            <person name="Lobo-da-Cunha A."/>
            <person name="Vasconcelos V."/>
            <person name="Lage O.M."/>
        </authorList>
    </citation>
    <scope>NUCLEOTIDE SEQUENCE [LARGE SCALE GENOMIC DNA]</scope>
    <source>
        <strain evidence="1 2">ICT_H3.1</strain>
    </source>
</reference>
<accession>A0ABT0U655</accession>
<dbReference type="EMBL" id="JAMQBK010000046">
    <property type="protein sequence ID" value="MCM2372410.1"/>
    <property type="molecule type" value="Genomic_DNA"/>
</dbReference>